<keyword evidence="1" id="KW-1133">Transmembrane helix</keyword>
<evidence type="ECO:0000256" key="1">
    <source>
        <dbReference type="SAM" id="Phobius"/>
    </source>
</evidence>
<dbReference type="KEGG" id="ppel:H6H00_06390"/>
<accession>A0A7G7MLC2</accession>
<dbReference type="Proteomes" id="UP000515728">
    <property type="component" value="Chromosome"/>
</dbReference>
<dbReference type="EMBL" id="CP060131">
    <property type="protein sequence ID" value="QNG53583.1"/>
    <property type="molecule type" value="Genomic_DNA"/>
</dbReference>
<evidence type="ECO:0000313" key="3">
    <source>
        <dbReference type="Proteomes" id="UP000515728"/>
    </source>
</evidence>
<feature type="transmembrane region" description="Helical" evidence="1">
    <location>
        <begin position="27"/>
        <end position="51"/>
    </location>
</feature>
<proteinExistence type="predicted"/>
<dbReference type="RefSeq" id="WP_185720410.1">
    <property type="nucleotide sequence ID" value="NZ_BAAAWI010000001.1"/>
</dbReference>
<gene>
    <name evidence="2" type="ORF">H6H00_06390</name>
</gene>
<keyword evidence="3" id="KW-1185">Reference proteome</keyword>
<keyword evidence="1" id="KW-0812">Transmembrane</keyword>
<reference evidence="2 3" key="1">
    <citation type="submission" date="2020-08" db="EMBL/GenBank/DDBJ databases">
        <authorList>
            <person name="Mo P."/>
        </authorList>
    </citation>
    <scope>NUCLEOTIDE SEQUENCE [LARGE SCALE GENOMIC DNA]</scope>
    <source>
        <strain evidence="2 3">CGMCC 4.1532</strain>
    </source>
</reference>
<dbReference type="AlphaFoldDB" id="A0A7G7MLC2"/>
<organism evidence="2 3">
    <name type="scientific">Pseudonocardia petroleophila</name>
    <dbReference type="NCBI Taxonomy" id="37331"/>
    <lineage>
        <taxon>Bacteria</taxon>
        <taxon>Bacillati</taxon>
        <taxon>Actinomycetota</taxon>
        <taxon>Actinomycetes</taxon>
        <taxon>Pseudonocardiales</taxon>
        <taxon>Pseudonocardiaceae</taxon>
        <taxon>Pseudonocardia</taxon>
    </lineage>
</organism>
<keyword evidence="1" id="KW-0472">Membrane</keyword>
<evidence type="ECO:0000313" key="2">
    <source>
        <dbReference type="EMBL" id="QNG53583.1"/>
    </source>
</evidence>
<name>A0A7G7MLC2_9PSEU</name>
<protein>
    <submittedName>
        <fullName evidence="2">Uncharacterized protein</fullName>
    </submittedName>
</protein>
<sequence length="71" mass="7971">MWDVTEWAVLTWLKCTLVLALGVGAGWLYFGVGTGGFTLVCLIAVLAELYATRQLAREWAHEAGLRWWWSG</sequence>